<feature type="repeat" description="WD" evidence="1">
    <location>
        <begin position="1531"/>
        <end position="1572"/>
    </location>
</feature>
<feature type="compositionally biased region" description="Basic and acidic residues" evidence="3">
    <location>
        <begin position="72"/>
        <end position="84"/>
    </location>
</feature>
<dbReference type="SUPFAM" id="SSF56988">
    <property type="entry name" value="Anthrax protective antigen"/>
    <property type="match status" value="2"/>
</dbReference>
<dbReference type="InterPro" id="IPR001680">
    <property type="entry name" value="WD40_rpt"/>
</dbReference>
<dbReference type="InterPro" id="IPR011658">
    <property type="entry name" value="PA14_dom"/>
</dbReference>
<dbReference type="InterPro" id="IPR016024">
    <property type="entry name" value="ARM-type_fold"/>
</dbReference>
<proteinExistence type="predicted"/>
<name>A0A813C957_9DINO</name>
<evidence type="ECO:0000313" key="6">
    <source>
        <dbReference type="Proteomes" id="UP000601435"/>
    </source>
</evidence>
<keyword evidence="1" id="KW-0853">WD repeat</keyword>
<feature type="region of interest" description="Disordered" evidence="3">
    <location>
        <begin position="140"/>
        <end position="165"/>
    </location>
</feature>
<dbReference type="Proteomes" id="UP000601435">
    <property type="component" value="Unassembled WGS sequence"/>
</dbReference>
<dbReference type="Gene3D" id="2.30.30.140">
    <property type="match status" value="1"/>
</dbReference>
<gene>
    <name evidence="5" type="primary">DNAH7</name>
    <name evidence="5" type="ORF">SNEC2469_LOCUS33842</name>
</gene>
<keyword evidence="6" id="KW-1185">Reference proteome</keyword>
<organism evidence="5 6">
    <name type="scientific">Symbiodinium necroappetens</name>
    <dbReference type="NCBI Taxonomy" id="1628268"/>
    <lineage>
        <taxon>Eukaryota</taxon>
        <taxon>Sar</taxon>
        <taxon>Alveolata</taxon>
        <taxon>Dinophyceae</taxon>
        <taxon>Suessiales</taxon>
        <taxon>Symbiodiniaceae</taxon>
        <taxon>Symbiodinium</taxon>
    </lineage>
</organism>
<dbReference type="Gene3D" id="2.130.10.10">
    <property type="entry name" value="YVTN repeat-like/Quinoprotein amine dehydrogenase"/>
    <property type="match status" value="1"/>
</dbReference>
<evidence type="ECO:0000256" key="2">
    <source>
        <dbReference type="PROSITE-ProRule" id="PRU00259"/>
    </source>
</evidence>
<dbReference type="InterPro" id="IPR015943">
    <property type="entry name" value="WD40/YVTN_repeat-like_dom_sf"/>
</dbReference>
<evidence type="ECO:0000313" key="5">
    <source>
        <dbReference type="EMBL" id="CAE7940319.1"/>
    </source>
</evidence>
<feature type="repeat" description="ARM" evidence="2">
    <location>
        <begin position="983"/>
        <end position="1027"/>
    </location>
</feature>
<accession>A0A813C957</accession>
<protein>
    <submittedName>
        <fullName evidence="5">DNAH7 protein</fullName>
    </submittedName>
</protein>
<dbReference type="Pfam" id="PF07691">
    <property type="entry name" value="PA14"/>
    <property type="match status" value="1"/>
</dbReference>
<dbReference type="PROSITE" id="PS50082">
    <property type="entry name" value="WD_REPEATS_2"/>
    <property type="match status" value="1"/>
</dbReference>
<evidence type="ECO:0000256" key="3">
    <source>
        <dbReference type="SAM" id="MobiDB-lite"/>
    </source>
</evidence>
<dbReference type="OrthoDB" id="5593012at2759"/>
<feature type="region of interest" description="Disordered" evidence="3">
    <location>
        <begin position="72"/>
        <end position="100"/>
    </location>
</feature>
<evidence type="ECO:0000256" key="1">
    <source>
        <dbReference type="PROSITE-ProRule" id="PRU00221"/>
    </source>
</evidence>
<feature type="compositionally biased region" description="Low complexity" evidence="3">
    <location>
        <begin position="11"/>
        <end position="25"/>
    </location>
</feature>
<evidence type="ECO:0000259" key="4">
    <source>
        <dbReference type="PROSITE" id="PS51820"/>
    </source>
</evidence>
<dbReference type="PROSITE" id="PS51820">
    <property type="entry name" value="PA14"/>
    <property type="match status" value="1"/>
</dbReference>
<dbReference type="SUPFAM" id="SSF50998">
    <property type="entry name" value="Quinoprotein alcohol dehydrogenase-like"/>
    <property type="match status" value="1"/>
</dbReference>
<dbReference type="Gene3D" id="1.25.10.10">
    <property type="entry name" value="Leucine-rich Repeat Variant"/>
    <property type="match status" value="1"/>
</dbReference>
<feature type="region of interest" description="Disordered" evidence="3">
    <location>
        <begin position="1"/>
        <end position="26"/>
    </location>
</feature>
<dbReference type="Gene3D" id="3.90.182.10">
    <property type="entry name" value="Toxin - Anthrax Protective Antigen,domain 1"/>
    <property type="match status" value="2"/>
</dbReference>
<comment type="caution">
    <text evidence="5">The sequence shown here is derived from an EMBL/GenBank/DDBJ whole genome shotgun (WGS) entry which is preliminary data.</text>
</comment>
<feature type="domain" description="PA14" evidence="4">
    <location>
        <begin position="1211"/>
        <end position="1361"/>
    </location>
</feature>
<dbReference type="PROSITE" id="PS50176">
    <property type="entry name" value="ARM_REPEAT"/>
    <property type="match status" value="1"/>
</dbReference>
<sequence length="1708" mass="188907">MARLPSRGKKLAAAAARGAGPASKLQPAKVGKAAALVAPACPPGCAVVSADLLHHLQQEVGVKATAPHEPKYEARHELNSRPEPSKAQARPKRQKDPGSQEVLPLKAAAVLHDEVPPPPGAHHAGVGTVQAVEEGTQTSFEENKAGAPPPRPQAAPQAGPLPTSAREGIEMRPTLNVNRHRVDGVTEATPLQHDGMLAPRQAAVAAPAAVAQPQPVETSQNYGRCDPFHLDRITAEKERDRKRVQAQMLAEQIQEPKFQGSGNRRQITDIYHANHEVWKKAWLGVSFREPQPGTKQFEVKAPNTVIVITPNIFKNDVVREAYEAAATTKKNVVFLHHIASGCNLNEEAEQAPEELKKSVDKIFKDKRYVIYTEDLSEECNDMLMEKLNLRNADEMKAAYEKRAFRRNIDIMKYSAKVAKARTQAGVKRKYDLCITAANVEHSPDGMPVVDRLFTTMSKLAPALTIGRNYGDKVSNADVRHSFNIVVVLTKDALTCPDLMGELKSALEAEASILIVHDLLSCPDLKAEIEKCEDKVVASSLMRSARFVYMSEVVTSVVLGILSPGTIKTDDAKSPRTKQALSSGGGKQFRLEYKNCFALDLAKDGTGQVYNTKFSDKKKDLPGDIDSAIKALFELYDPAKKGSIGWPQFAEVDRIVTECLGGQYEEMISRRAFSMMNYPGLTLESEISFTTFHNYHAFVAKQMGALEGDRDSSMHYKYIVDKVKNSKKGKRFLKLFDLYIVHDESKESIAFAKALKVSIKDHTPNVRTAVCNEKVPGKEDMQRTQIAAQSLNVLILLQEDCLLKEEVAKDVVAGANEGAQILVLVNMENSPILEKERKKATPEVQTAMSRPPVVEYWKGSDQACCVKLLDLMSFPIDANAKRPLPNKKATFRQKENPVVLFLYQQCEEDAVASQAMTALANLVSPISKSGDLTRAEFLRDGGCDVLQERFSSFLSVAAVAEPAARCVANLAMYPPCARRMAELGTVKTLIEAMQAHVDSPNLQGDACCAIVNIAQDDVGKKKVNELGGFQQMLQSQKRFEYNADFWDMRWGMKELAEGDTVMVNYHGKGRWVTGTITRVNKGNGAYDVDYMHGGNDRKVPTNLVRPKDKSDMIDEFVAVWQWKPEGKLTEDELTLKADGFLFLKREGQAAAGTWNVAEPKGGGRNLVKIKLSVPFSSIEMERISLTTLRSTSGPQRAVLKDSLDDCLYVEYFEFPEGLADFKKPPPLLGRKPDISRSEQQIDWVKTDAPWTGLPANFNTNFAARWKGVVEITKMGDYQLKLEAATSSVLRLNDKVVIDGSGEWQGKLLGGPNRITMDFFSNEASKFVQLSYCGPDTGDEWTIMPVAVLQHEACRHEVVPKPGFIAEYFPEAYEDRVIPGGIDPDIVRTEKQLDFEEVEGEWQGLPKRYAGPFTARFTTYINVTCGDAKKAKYQFMLESGEKAILYINDKQVSTEDKPVDIELKKGQHLVRVEYFCNTKETHGLKLFYRGPETMPKVEDGEEMPEGAGKILVPPTATCYYALPSCAQPKGEPLMKHDKAVHTVLWSEDDSRIASVGGAGKIHFWDPPTGRYVDSTDVGGKITTAAGGKDKIVRCSVRGLGTSRGAAGESCRSSRLFLFVPEHVCFWGVKGWGGCYRHHSARTNSRKLQGGVSFQEGLLFVCPAIFACAQWSGTRHRHAAEHSIRPVRMNRCIILHCMLKALAMDDDDRAS</sequence>
<dbReference type="InterPro" id="IPR037524">
    <property type="entry name" value="PA14/GLEYA"/>
</dbReference>
<dbReference type="SUPFAM" id="SSF48371">
    <property type="entry name" value="ARM repeat"/>
    <property type="match status" value="1"/>
</dbReference>
<dbReference type="SMART" id="SM00320">
    <property type="entry name" value="WD40"/>
    <property type="match status" value="1"/>
</dbReference>
<dbReference type="InterPro" id="IPR000225">
    <property type="entry name" value="Armadillo"/>
</dbReference>
<dbReference type="EMBL" id="CAJNJA010091007">
    <property type="protein sequence ID" value="CAE7940319.1"/>
    <property type="molecule type" value="Genomic_DNA"/>
</dbReference>
<feature type="compositionally biased region" description="Basic residues" evidence="3">
    <location>
        <begin position="1"/>
        <end position="10"/>
    </location>
</feature>
<dbReference type="InterPro" id="IPR011989">
    <property type="entry name" value="ARM-like"/>
</dbReference>
<reference evidence="5" key="1">
    <citation type="submission" date="2021-02" db="EMBL/GenBank/DDBJ databases">
        <authorList>
            <person name="Dougan E. K."/>
            <person name="Rhodes N."/>
            <person name="Thang M."/>
            <person name="Chan C."/>
        </authorList>
    </citation>
    <scope>NUCLEOTIDE SEQUENCE</scope>
</reference>
<dbReference type="InterPro" id="IPR011047">
    <property type="entry name" value="Quinoprotein_ADH-like_sf"/>
</dbReference>